<feature type="compositionally biased region" description="Polar residues" evidence="1">
    <location>
        <begin position="21"/>
        <end position="31"/>
    </location>
</feature>
<reference evidence="4 5" key="1">
    <citation type="journal article" date="2023" name="Insect Mol. Biol.">
        <title>Genome sequencing provides insights into the evolution of gene families encoding plant cell wall-degrading enzymes in longhorned beetles.</title>
        <authorList>
            <person name="Shin N.R."/>
            <person name="Okamura Y."/>
            <person name="Kirsch R."/>
            <person name="Pauchet Y."/>
        </authorList>
    </citation>
    <scope>NUCLEOTIDE SEQUENCE [LARGE SCALE GENOMIC DNA]</scope>
    <source>
        <strain evidence="4">EAD_L_NR</strain>
    </source>
</reference>
<name>A0AAV8VLX2_9CUCU</name>
<evidence type="ECO:0000259" key="2">
    <source>
        <dbReference type="Pfam" id="PF11707"/>
    </source>
</evidence>
<feature type="domain" description="URB1 N-terminal" evidence="2">
    <location>
        <begin position="104"/>
        <end position="400"/>
    </location>
</feature>
<dbReference type="Proteomes" id="UP001159042">
    <property type="component" value="Unassembled WGS sequence"/>
</dbReference>
<dbReference type="GO" id="GO:0000466">
    <property type="term" value="P:maturation of 5.8S rRNA from tricistronic rRNA transcript (SSU-rRNA, 5.8S rRNA, LSU-rRNA)"/>
    <property type="evidence" value="ECO:0007669"/>
    <property type="project" value="TreeGrafter"/>
</dbReference>
<dbReference type="InterPro" id="IPR021714">
    <property type="entry name" value="URB1_N"/>
</dbReference>
<evidence type="ECO:0000313" key="4">
    <source>
        <dbReference type="EMBL" id="KAJ8915188.1"/>
    </source>
</evidence>
<feature type="region of interest" description="Disordered" evidence="1">
    <location>
        <begin position="1"/>
        <end position="38"/>
    </location>
</feature>
<keyword evidence="5" id="KW-1185">Reference proteome</keyword>
<evidence type="ECO:0008006" key="6">
    <source>
        <dbReference type="Google" id="ProtNLM"/>
    </source>
</evidence>
<dbReference type="PANTHER" id="PTHR13500">
    <property type="entry name" value="NUCLEOLAR PRERIBOSOMAL-ASSOCIATED PROTEIN 1"/>
    <property type="match status" value="1"/>
</dbReference>
<sequence length="1784" mass="203393">MEVDEDEPHPKTRTKKHSHATAEQETQNAESPVSKKARTFSPKEFRKHLNQDNQRITALKQFLDAVNHSNGHNYVLEYLENGGNCIELLQTLELDSTIPPVQVFELVAHILLNITANGAQYHNAAYEACRYMLNNYLAIINKMISLSSSTQERKVCLKLLTAMVTFSTALAKDILVNVSFHSTNVELLVKSTGEENSVRDHFIHFLTAFLVNGSYPSLSILLDKKGFISSVIKGLRFDAADTVCVVISVMKNHILQNQAVSKTMKMKVFNTLVVRDIVNLYNWKGPAALKAERKNKSSQLVVVDEYSKSKVSECVHDFLLVLCTSYKQGVIFKDHSLGLSKKNQNALMYTVLESLERPWEHSYAGDLVIKICAACPDLAKTVWTSLKSSLEPRLTQKWLNALSFTKNLIRELQPSCVEFCVAELSVNQLAQAIQILATPLPIIKAVVPETRKFSSPMIKRHVMSLLLEMLSRLYSYLDASNAWLSLENHLKLKTFTASYVAKHFLGADTILSEWEVADADCDIALKISDEKYLETAFDIFDLYNALVPQLLDSLSSTSFELTDFLLNLPGRCTSNETSLRLQVKTVNIFLDLDPSDFVPDTELFSFTVPLMLRCYYETTDTNALTVLNKMLKYTGIFEGCFHEINIWINGVLNLKHFDEGVAQALVEILRSTATNIVEFSEELSQLNATESVKEDFSLILEKLKNTNLTVEDDCIIIKHKFLSPMVLGLFNHLKEAVLSKHYVNFVLINLFHCQTQVQVLKEFVQRYEVASNLKDYVLNWTRQGKVVCFKLKGKIRVFDTFSEAFLLRNDFANELTEINFNTYPDLALDLLQASIFYVAALVNRGESIEDVFENCFKYVKHLVETKLFRDSYVEVILPHPTLLKHFNLLQLHKSVCTKFLLDVIILLLGAGFDIERYLKIYKEKLVSAILKIVRKPKKYTCLDVTSMLRRFGLNYDQCCTLLVTISDLPGNSSYQVVLNVVSYALERLASLYESAPDLEPVPGRVIKKLTTAFVEINKNQVLDVTSLSVALQEYFQAFPHHIKHLDKELLPSLTNFNDYIPENTKLAVLLLERNTRWFDSVNLDELCKKKGLLLPILDVLIDKGTDENVLNEVFKNFQIPLNKVLVKPQKAGPHFKNYHKGLAALTQKFMPLEKCKSFADKVQKFEVTELFHVKLLESIFGKAIEDGVTSKQASNIILTFVHLLMTVFKRSNAANEDVAECFNNLVLKLLQSEALTNVSVTQNQVMKPYFMYSLKYGVSGQASLLKCLRNLLILLCASIEKEEAKSILDMLLSHSKFLDVVLDEHSPLKLEVLLLFLTLCQQWEELMERCHLPVLLAGYRAMVNPCDRAIWTLVKMYASKPAQTHFEDFKPFLWGKAAVNHYSLHQDKDMSLKRQPKMRDVLDTLEEDKVLSTIVSYPLNEELGEKQSYDLNFFLPLFSHLLAPEQQVQTYTFTRSGALSLTVVALSNENQKTREAACHVLSRFHFHVDANQRGKDNLLWLRYVEAVLVRCPTKKLNNFSAVYLARMALILTQPTHVMYVPLSQHLTAKASLDFSSVPELYTFLHSSDVNYKERRIFILELLRDGLRTEKDATDFLHSMAFKLFSELYNSSLADTETRLLILDIVKAVCRIPLGVKILYANSSLLTQLYQMVDRVLVLPQKQKQEEKCCVSKIISILLDIARTLQDTHTNFMVLNTLLGVVKDDIFHVLSEADLKIIFEALYMICTRSRELFTSDVLDVLLKNCDDKFCRYVVRYGCNFIDVSKLNVSDKNYYLRLLVVAVAKS</sequence>
<evidence type="ECO:0000313" key="5">
    <source>
        <dbReference type="Proteomes" id="UP001159042"/>
    </source>
</evidence>
<evidence type="ECO:0000256" key="1">
    <source>
        <dbReference type="SAM" id="MobiDB-lite"/>
    </source>
</evidence>
<protein>
    <recommendedName>
        <fullName evidence="6">Nucleolar pre-ribosomal-associated protein 1</fullName>
    </recommendedName>
</protein>
<dbReference type="InterPro" id="IPR032436">
    <property type="entry name" value="URB1_C"/>
</dbReference>
<gene>
    <name evidence="4" type="ORF">NQ315_000441</name>
</gene>
<dbReference type="Pfam" id="PF16201">
    <property type="entry name" value="NopRA1"/>
    <property type="match status" value="1"/>
</dbReference>
<dbReference type="GO" id="GO:0005730">
    <property type="term" value="C:nucleolus"/>
    <property type="evidence" value="ECO:0007669"/>
    <property type="project" value="TreeGrafter"/>
</dbReference>
<proteinExistence type="predicted"/>
<accession>A0AAV8VLX2</accession>
<dbReference type="InterPro" id="IPR039844">
    <property type="entry name" value="URB1"/>
</dbReference>
<dbReference type="PANTHER" id="PTHR13500:SF0">
    <property type="entry name" value="NUCLEOLAR PRE-RIBOSOMAL-ASSOCIATED PROTEIN 1"/>
    <property type="match status" value="1"/>
</dbReference>
<evidence type="ECO:0000259" key="3">
    <source>
        <dbReference type="Pfam" id="PF16201"/>
    </source>
</evidence>
<feature type="domain" description="URB1 C-terminal" evidence="3">
    <location>
        <begin position="1459"/>
        <end position="1646"/>
    </location>
</feature>
<organism evidence="4 5">
    <name type="scientific">Exocentrus adspersus</name>
    <dbReference type="NCBI Taxonomy" id="1586481"/>
    <lineage>
        <taxon>Eukaryota</taxon>
        <taxon>Metazoa</taxon>
        <taxon>Ecdysozoa</taxon>
        <taxon>Arthropoda</taxon>
        <taxon>Hexapoda</taxon>
        <taxon>Insecta</taxon>
        <taxon>Pterygota</taxon>
        <taxon>Neoptera</taxon>
        <taxon>Endopterygota</taxon>
        <taxon>Coleoptera</taxon>
        <taxon>Polyphaga</taxon>
        <taxon>Cucujiformia</taxon>
        <taxon>Chrysomeloidea</taxon>
        <taxon>Cerambycidae</taxon>
        <taxon>Lamiinae</taxon>
        <taxon>Acanthocinini</taxon>
        <taxon>Exocentrus</taxon>
    </lineage>
</organism>
<comment type="caution">
    <text evidence="4">The sequence shown here is derived from an EMBL/GenBank/DDBJ whole genome shotgun (WGS) entry which is preliminary data.</text>
</comment>
<dbReference type="GO" id="GO:0000463">
    <property type="term" value="P:maturation of LSU-rRNA from tricistronic rRNA transcript (SSU-rRNA, 5.8S rRNA, LSU-rRNA)"/>
    <property type="evidence" value="ECO:0007669"/>
    <property type="project" value="TreeGrafter"/>
</dbReference>
<dbReference type="Pfam" id="PF11707">
    <property type="entry name" value="Npa1"/>
    <property type="match status" value="1"/>
</dbReference>
<dbReference type="EMBL" id="JANEYG010000057">
    <property type="protein sequence ID" value="KAJ8915188.1"/>
    <property type="molecule type" value="Genomic_DNA"/>
</dbReference>